<dbReference type="EMBL" id="JACTAM010000022">
    <property type="protein sequence ID" value="KAI2650152.1"/>
    <property type="molecule type" value="Genomic_DNA"/>
</dbReference>
<protein>
    <submittedName>
        <fullName evidence="1">Ribonuclease HII</fullName>
    </submittedName>
</protein>
<reference evidence="1 2" key="1">
    <citation type="submission" date="2022-01" db="EMBL/GenBank/DDBJ databases">
        <title>A high-quality chromosome-level genome assembly of rohu carp, Labeo rohita.</title>
        <authorList>
            <person name="Arick M.A. II"/>
            <person name="Hsu C.-Y."/>
            <person name="Magbanua Z."/>
            <person name="Pechanova O."/>
            <person name="Grover C."/>
            <person name="Miller E."/>
            <person name="Thrash A."/>
            <person name="Ezzel L."/>
            <person name="Alam S."/>
            <person name="Benzie J."/>
            <person name="Hamilton M."/>
            <person name="Karsi A."/>
            <person name="Lawrence M.L."/>
            <person name="Peterson D.G."/>
        </authorList>
    </citation>
    <scope>NUCLEOTIDE SEQUENCE [LARGE SCALE GENOMIC DNA]</scope>
    <source>
        <strain evidence="2">BAU-BD-2019</strain>
        <tissue evidence="1">Blood</tissue>
    </source>
</reference>
<name>A0ABQ8LHL0_LABRO</name>
<evidence type="ECO:0000313" key="1">
    <source>
        <dbReference type="EMBL" id="KAI2650152.1"/>
    </source>
</evidence>
<evidence type="ECO:0000313" key="2">
    <source>
        <dbReference type="Proteomes" id="UP000830375"/>
    </source>
</evidence>
<accession>A0ABQ8LHL0</accession>
<sequence length="246" mass="27496">MEAVGVAQLIASGLSTQLPQLGKYTLEGGISWCGKRQLDPVHCPVYVTAIFAFHVPLESPSLGRHPLVSRLLRSVLWLRPPVCSRVPTWDLAVVLEALCKPLFEPLEEISDRFLSLKTAFLLAISSLKRVGDLQALSVAPSYLDFAPGMAKAFLHLKPGYVPKVPSSVPWSIVLEAFSPPPFREPEQHKLNCMCPLRALDAYVYRAALWRKTDQLFVCFGPYNKGQPASRQTLRWWIMDARVTLCL</sequence>
<comment type="caution">
    <text evidence="1">The sequence shown here is derived from an EMBL/GenBank/DDBJ whole genome shotgun (WGS) entry which is preliminary data.</text>
</comment>
<proteinExistence type="predicted"/>
<keyword evidence="2" id="KW-1185">Reference proteome</keyword>
<organism evidence="1 2">
    <name type="scientific">Labeo rohita</name>
    <name type="common">Indian major carp</name>
    <name type="synonym">Cyprinus rohita</name>
    <dbReference type="NCBI Taxonomy" id="84645"/>
    <lineage>
        <taxon>Eukaryota</taxon>
        <taxon>Metazoa</taxon>
        <taxon>Chordata</taxon>
        <taxon>Craniata</taxon>
        <taxon>Vertebrata</taxon>
        <taxon>Euteleostomi</taxon>
        <taxon>Actinopterygii</taxon>
        <taxon>Neopterygii</taxon>
        <taxon>Teleostei</taxon>
        <taxon>Ostariophysi</taxon>
        <taxon>Cypriniformes</taxon>
        <taxon>Cyprinidae</taxon>
        <taxon>Labeoninae</taxon>
        <taxon>Labeonini</taxon>
        <taxon>Labeo</taxon>
    </lineage>
</organism>
<dbReference type="Proteomes" id="UP000830375">
    <property type="component" value="Unassembled WGS sequence"/>
</dbReference>
<gene>
    <name evidence="1" type="ORF">H4Q32_000078</name>
</gene>
<dbReference type="PANTHER" id="PTHR35617:SF3">
    <property type="entry name" value="CORE-BINDING (CB) DOMAIN-CONTAINING PROTEIN"/>
    <property type="match status" value="1"/>
</dbReference>
<dbReference type="PANTHER" id="PTHR35617">
    <property type="entry name" value="PHAGE_INTEGRASE DOMAIN-CONTAINING PROTEIN"/>
    <property type="match status" value="1"/>
</dbReference>